<feature type="transmembrane region" description="Helical" evidence="1">
    <location>
        <begin position="102"/>
        <end position="121"/>
    </location>
</feature>
<feature type="transmembrane region" description="Helical" evidence="1">
    <location>
        <begin position="192"/>
        <end position="209"/>
    </location>
</feature>
<feature type="transmembrane region" description="Helical" evidence="1">
    <location>
        <begin position="127"/>
        <end position="147"/>
    </location>
</feature>
<name>A0ABY8A0Z9_9ACTN</name>
<keyword evidence="1" id="KW-0812">Transmembrane</keyword>
<dbReference type="SUPFAM" id="SSF53474">
    <property type="entry name" value="alpha/beta-Hydrolases"/>
    <property type="match status" value="1"/>
</dbReference>
<dbReference type="InterPro" id="IPR029058">
    <property type="entry name" value="AB_hydrolase_fold"/>
</dbReference>
<feature type="transmembrane region" description="Helical" evidence="1">
    <location>
        <begin position="229"/>
        <end position="252"/>
    </location>
</feature>
<gene>
    <name evidence="2" type="ORF">PVK37_15290</name>
</gene>
<dbReference type="Gene3D" id="3.40.50.1820">
    <property type="entry name" value="alpha/beta hydrolase"/>
    <property type="match status" value="1"/>
</dbReference>
<feature type="transmembrane region" description="Helical" evidence="1">
    <location>
        <begin position="168"/>
        <end position="186"/>
    </location>
</feature>
<feature type="transmembrane region" description="Helical" evidence="1">
    <location>
        <begin position="70"/>
        <end position="90"/>
    </location>
</feature>
<sequence length="547" mass="59797">MGRPGRRTTALLVLAALPPTIEAALLVGLRLPAAEGLAPQASAVFPYDSYHDLRWLLVYHNSWFGFGSEFVLALLFRAVLTTALIGLAWPPDTRPRPSWRWLFGRSLQIAVLAALIISPWAALSVAAAGVALSWYLLASLVPLLLLAPFLQRAGVVRDWWRGLPSWELTGWTTLNFATLTLIGAVTSSVLNWWTVPMATVAGLVNGLLWQRTVRAALRPVRIRWRRVPVALIAVLLALASPLVAESVIGIAAGGQRQWRPPVLREDLPGTVDHAVIVLGGYASRYDGQPAGDPLVERFSYRGLDGRGRPRPYPPEATQQSLTDSARLLSAQVDAVHRRTRLPVALVGQSEGAMVARTFLELRPRSPVDTVLLFSPLVRAGRTYYPPPEEKQGWGLAAGWGLRGIFAVTNLTQKEKDHPDVPFVRSILDGAPFYRSQTLCPVPGVLMVAFLPTVSAAEAPPGEYAKIPVYQAPAFHGGLIGRSAAQRRLVKVLEGAVNDERRREYAPLQRFAAAWQAPPLALSVNPVWRAGSERVVDPARTGRVCRTR</sequence>
<dbReference type="RefSeq" id="WP_275034674.1">
    <property type="nucleotide sequence ID" value="NZ_CP118615.1"/>
</dbReference>
<keyword evidence="3" id="KW-1185">Reference proteome</keyword>
<dbReference type="EMBL" id="CP118615">
    <property type="protein sequence ID" value="WDZ87669.1"/>
    <property type="molecule type" value="Genomic_DNA"/>
</dbReference>
<evidence type="ECO:0008006" key="4">
    <source>
        <dbReference type="Google" id="ProtNLM"/>
    </source>
</evidence>
<reference evidence="2 3" key="1">
    <citation type="submission" date="2023-02" db="EMBL/GenBank/DDBJ databases">
        <authorList>
            <person name="Mo P."/>
        </authorList>
    </citation>
    <scope>NUCLEOTIDE SEQUENCE [LARGE SCALE GENOMIC DNA]</scope>
    <source>
        <strain evidence="2 3">HUAS 3</strain>
    </source>
</reference>
<keyword evidence="1" id="KW-1133">Transmembrane helix</keyword>
<protein>
    <recommendedName>
        <fullName evidence="4">Alpha/beta hydrolase family protein</fullName>
    </recommendedName>
</protein>
<evidence type="ECO:0000256" key="1">
    <source>
        <dbReference type="SAM" id="Phobius"/>
    </source>
</evidence>
<dbReference type="Proteomes" id="UP001219605">
    <property type="component" value="Chromosome"/>
</dbReference>
<keyword evidence="1" id="KW-0472">Membrane</keyword>
<proteinExistence type="predicted"/>
<accession>A0ABY8A0Z9</accession>
<organism evidence="2 3">
    <name type="scientific">Micromonospora cathayae</name>
    <dbReference type="NCBI Taxonomy" id="3028804"/>
    <lineage>
        <taxon>Bacteria</taxon>
        <taxon>Bacillati</taxon>
        <taxon>Actinomycetota</taxon>
        <taxon>Actinomycetes</taxon>
        <taxon>Micromonosporales</taxon>
        <taxon>Micromonosporaceae</taxon>
        <taxon>Micromonospora</taxon>
    </lineage>
</organism>
<evidence type="ECO:0000313" key="3">
    <source>
        <dbReference type="Proteomes" id="UP001219605"/>
    </source>
</evidence>
<evidence type="ECO:0000313" key="2">
    <source>
        <dbReference type="EMBL" id="WDZ87669.1"/>
    </source>
</evidence>